<name>G7GUZ2_9ACTN</name>
<feature type="transmembrane region" description="Helical" evidence="1">
    <location>
        <begin position="163"/>
        <end position="193"/>
    </location>
</feature>
<keyword evidence="1" id="KW-0812">Transmembrane</keyword>
<protein>
    <submittedName>
        <fullName evidence="2">YrbE family protein</fullName>
    </submittedName>
</protein>
<dbReference type="PANTHER" id="PTHR30188:SF4">
    <property type="entry name" value="PROTEIN TRIGALACTOSYLDIACYLGLYCEROL 1, CHLOROPLASTIC"/>
    <property type="match status" value="1"/>
</dbReference>
<dbReference type="InterPro" id="IPR030802">
    <property type="entry name" value="Permease_MalE"/>
</dbReference>
<dbReference type="PANTHER" id="PTHR30188">
    <property type="entry name" value="ABC TRANSPORTER PERMEASE PROTEIN-RELATED"/>
    <property type="match status" value="1"/>
</dbReference>
<feature type="transmembrane region" description="Helical" evidence="1">
    <location>
        <begin position="72"/>
        <end position="93"/>
    </location>
</feature>
<dbReference type="GO" id="GO:0005548">
    <property type="term" value="F:phospholipid transporter activity"/>
    <property type="evidence" value="ECO:0007669"/>
    <property type="project" value="TreeGrafter"/>
</dbReference>
<evidence type="ECO:0000313" key="3">
    <source>
        <dbReference type="Proteomes" id="UP000006023"/>
    </source>
</evidence>
<comment type="caution">
    <text evidence="2">The sequence shown here is derived from an EMBL/GenBank/DDBJ whole genome shotgun (WGS) entry which is preliminary data.</text>
</comment>
<dbReference type="STRING" id="1075090.GOAMR_65_00230"/>
<accession>G7GUZ2</accession>
<dbReference type="GO" id="GO:0043190">
    <property type="term" value="C:ATP-binding cassette (ABC) transporter complex"/>
    <property type="evidence" value="ECO:0007669"/>
    <property type="project" value="InterPro"/>
</dbReference>
<dbReference type="AlphaFoldDB" id="G7GUZ2"/>
<organism evidence="2 3">
    <name type="scientific">Gordonia amarae NBRC 15530</name>
    <dbReference type="NCBI Taxonomy" id="1075090"/>
    <lineage>
        <taxon>Bacteria</taxon>
        <taxon>Bacillati</taxon>
        <taxon>Actinomycetota</taxon>
        <taxon>Actinomycetes</taxon>
        <taxon>Mycobacteriales</taxon>
        <taxon>Gordoniaceae</taxon>
        <taxon>Gordonia</taxon>
    </lineage>
</organism>
<dbReference type="eggNOG" id="COG0767">
    <property type="taxonomic scope" value="Bacteria"/>
</dbReference>
<feature type="transmembrane region" description="Helical" evidence="1">
    <location>
        <begin position="213"/>
        <end position="233"/>
    </location>
</feature>
<keyword evidence="3" id="KW-1185">Reference proteome</keyword>
<dbReference type="Proteomes" id="UP000006023">
    <property type="component" value="Unassembled WGS sequence"/>
</dbReference>
<evidence type="ECO:0000313" key="2">
    <source>
        <dbReference type="EMBL" id="GAB07417.1"/>
    </source>
</evidence>
<keyword evidence="1" id="KW-1133">Transmembrane helix</keyword>
<dbReference type="Pfam" id="PF02405">
    <property type="entry name" value="MlaE"/>
    <property type="match status" value="1"/>
</dbReference>
<reference evidence="2 3" key="1">
    <citation type="submission" date="2011-11" db="EMBL/GenBank/DDBJ databases">
        <title>Whole genome shotgun sequence of Gordonia amarae NBRC 15530.</title>
        <authorList>
            <person name="Takarada H."/>
            <person name="Hosoyama A."/>
            <person name="Tsuchikane K."/>
            <person name="Katsumata H."/>
            <person name="Yamazaki S."/>
            <person name="Fujita N."/>
        </authorList>
    </citation>
    <scope>NUCLEOTIDE SEQUENCE [LARGE SCALE GENOMIC DNA]</scope>
    <source>
        <strain evidence="2 3">NBRC 15530</strain>
    </source>
</reference>
<keyword evidence="1" id="KW-0472">Membrane</keyword>
<feature type="transmembrane region" description="Helical" evidence="1">
    <location>
        <begin position="253"/>
        <end position="272"/>
    </location>
</feature>
<gene>
    <name evidence="2" type="primary">yrbEA</name>
    <name evidence="2" type="ORF">GOAMR_65_00230</name>
</gene>
<evidence type="ECO:0000256" key="1">
    <source>
        <dbReference type="SAM" id="Phobius"/>
    </source>
</evidence>
<proteinExistence type="predicted"/>
<sequence>MAGVLDAPPRGAVRSQLRRTVTTGRKRLAAGLDGAGHFYAMSLDTFRYTFSRPVQVREFVDQVWFIARVSTFPTVLVAIPFTVLVTFILNILLREIGAADLSGASAAFGTITQIGPMVTVLIVAGAGATAICADLGSRTIHDEIAALEVMGVDPVKRLVVPRVWASAFVAVLLNGLVCTIGIVGGFVFSVLFQGVNPGAFTGNLTLLTGLAELVIAVVKAGLFGLFAGLVGCYRGITARGGPQGVGEAVNETVVYAFIGLFVVNVLVTAVGVKVTGG</sequence>
<dbReference type="EMBL" id="BAED01000065">
    <property type="protein sequence ID" value="GAB07417.1"/>
    <property type="molecule type" value="Genomic_DNA"/>
</dbReference>